<organism evidence="1 2">
    <name type="scientific">Mesorhizobium shangrilense</name>
    <dbReference type="NCBI Taxonomy" id="460060"/>
    <lineage>
        <taxon>Bacteria</taxon>
        <taxon>Pseudomonadati</taxon>
        <taxon>Pseudomonadota</taxon>
        <taxon>Alphaproteobacteria</taxon>
        <taxon>Hyphomicrobiales</taxon>
        <taxon>Phyllobacteriaceae</taxon>
        <taxon>Mesorhizobium</taxon>
    </lineage>
</organism>
<proteinExistence type="predicted"/>
<accession>A0ABV2DHV1</accession>
<dbReference type="Proteomes" id="UP001548832">
    <property type="component" value="Unassembled WGS sequence"/>
</dbReference>
<evidence type="ECO:0000313" key="2">
    <source>
        <dbReference type="Proteomes" id="UP001548832"/>
    </source>
</evidence>
<protein>
    <submittedName>
        <fullName evidence="1">Uncharacterized protein</fullName>
    </submittedName>
</protein>
<dbReference type="RefSeq" id="WP_354460971.1">
    <property type="nucleotide sequence ID" value="NZ_JBEWSZ010000001.1"/>
</dbReference>
<comment type="caution">
    <text evidence="1">The sequence shown here is derived from an EMBL/GenBank/DDBJ whole genome shotgun (WGS) entry which is preliminary data.</text>
</comment>
<keyword evidence="2" id="KW-1185">Reference proteome</keyword>
<dbReference type="EMBL" id="JBEWSZ010000001">
    <property type="protein sequence ID" value="MET2829003.1"/>
    <property type="molecule type" value="Genomic_DNA"/>
</dbReference>
<gene>
    <name evidence="1" type="ORF">ABVQ20_18655</name>
</gene>
<evidence type="ECO:0000313" key="1">
    <source>
        <dbReference type="EMBL" id="MET2829003.1"/>
    </source>
</evidence>
<reference evidence="1 2" key="1">
    <citation type="submission" date="2024-06" db="EMBL/GenBank/DDBJ databases">
        <authorList>
            <person name="Kim D.-U."/>
        </authorList>
    </citation>
    <scope>NUCLEOTIDE SEQUENCE [LARGE SCALE GENOMIC DNA]</scope>
    <source>
        <strain evidence="1 2">KACC15460</strain>
    </source>
</reference>
<name>A0ABV2DHV1_9HYPH</name>
<sequence>MRSEDAKAKLLVEFPELGNPEIIFQKEVFAHFGLAFLKFGLVEHSLINVLTFWSVGEGVRTGKIRSRLTWESAFDSGYEQAVALTFGNLTKKVCSIAEFSDLRSSFADAKRLRDYFAHHFMRDEAAYFESEEGCWLLLTKIAEVRHQVLRLEDALKPRFEAMRERLKLPRQDESQLNELLAAYYREAREDIAAGSAKVGWEKNAL</sequence>